<proteinExistence type="inferred from homology"/>
<dbReference type="EMBL" id="DS469507">
    <property type="protein sequence ID" value="EDO49929.1"/>
    <property type="molecule type" value="Genomic_DNA"/>
</dbReference>
<dbReference type="KEGG" id="nve:5522245"/>
<dbReference type="HOGENOM" id="CLU_1984186_0_0_1"/>
<name>A7RFB8_NEMVE</name>
<evidence type="ECO:0000256" key="1">
    <source>
        <dbReference type="ARBA" id="ARBA00034118"/>
    </source>
</evidence>
<dbReference type="Proteomes" id="UP000001593">
    <property type="component" value="Unassembled WGS sequence"/>
</dbReference>
<accession>A7RFB8</accession>
<dbReference type="OMA" id="KNKICKW"/>
<gene>
    <name evidence="3" type="ORF">NEMVEDRAFT_v1g237822</name>
</gene>
<evidence type="ECO:0000313" key="3">
    <source>
        <dbReference type="EMBL" id="EDO49929.1"/>
    </source>
</evidence>
<feature type="region of interest" description="Disordered" evidence="2">
    <location>
        <begin position="1"/>
        <end position="23"/>
    </location>
</feature>
<evidence type="ECO:0000256" key="2">
    <source>
        <dbReference type="SAM" id="MobiDB-lite"/>
    </source>
</evidence>
<dbReference type="PANTHER" id="PTHR34253:SF1">
    <property type="entry name" value="PROTEIN LLP HOMOLOG"/>
    <property type="match status" value="1"/>
</dbReference>
<protein>
    <recommendedName>
        <fullName evidence="5">Protein LLP homolog</fullName>
    </recommendedName>
</protein>
<dbReference type="GO" id="GO:0005730">
    <property type="term" value="C:nucleolus"/>
    <property type="evidence" value="ECO:0000318"/>
    <property type="project" value="GO_Central"/>
</dbReference>
<dbReference type="InParanoid" id="A7RFB8"/>
<sequence>MAKSLRSKWKRKMRAEKRKKNKEKVKQKLLDMVGTTDIVKDVTMAENTSTPEKQSNVKGNNIEHVEKVTANNEETMAMDSAGDVDMGEEKRVTTKSKYVKKKKFKSKKTMKRLGNKKRRGKTAFKW</sequence>
<organism evidence="3 4">
    <name type="scientific">Nematostella vectensis</name>
    <name type="common">Starlet sea anemone</name>
    <dbReference type="NCBI Taxonomy" id="45351"/>
    <lineage>
        <taxon>Eukaryota</taxon>
        <taxon>Metazoa</taxon>
        <taxon>Cnidaria</taxon>
        <taxon>Anthozoa</taxon>
        <taxon>Hexacorallia</taxon>
        <taxon>Actiniaria</taxon>
        <taxon>Edwardsiidae</taxon>
        <taxon>Nematostella</taxon>
    </lineage>
</organism>
<keyword evidence="4" id="KW-1185">Reference proteome</keyword>
<evidence type="ECO:0008006" key="5">
    <source>
        <dbReference type="Google" id="ProtNLM"/>
    </source>
</evidence>
<evidence type="ECO:0000313" key="4">
    <source>
        <dbReference type="Proteomes" id="UP000001593"/>
    </source>
</evidence>
<dbReference type="GO" id="GO:0097484">
    <property type="term" value="P:dendrite extension"/>
    <property type="evidence" value="ECO:0000318"/>
    <property type="project" value="GO_Central"/>
</dbReference>
<dbReference type="AlphaFoldDB" id="A7RFB8"/>
<dbReference type="GO" id="GO:0001099">
    <property type="term" value="F:basal RNA polymerase II transcription machinery binding"/>
    <property type="evidence" value="ECO:0000318"/>
    <property type="project" value="GO_Central"/>
</dbReference>
<dbReference type="FunCoup" id="A7RFB8">
    <property type="interactions" value="201"/>
</dbReference>
<dbReference type="InterPro" id="IPR018784">
    <property type="entry name" value="LLPH-like"/>
</dbReference>
<comment type="similarity">
    <text evidence="1">Belongs to the learning-associated protein family.</text>
</comment>
<dbReference type="PANTHER" id="PTHR34253">
    <property type="entry name" value="PROTEIN LLP HOMOLOG"/>
    <property type="match status" value="1"/>
</dbReference>
<feature type="compositionally biased region" description="Basic residues" evidence="2">
    <location>
        <begin position="93"/>
        <end position="126"/>
    </location>
</feature>
<reference evidence="3 4" key="1">
    <citation type="journal article" date="2007" name="Science">
        <title>Sea anemone genome reveals ancestral eumetazoan gene repertoire and genomic organization.</title>
        <authorList>
            <person name="Putnam N.H."/>
            <person name="Srivastava M."/>
            <person name="Hellsten U."/>
            <person name="Dirks B."/>
            <person name="Chapman J."/>
            <person name="Salamov A."/>
            <person name="Terry A."/>
            <person name="Shapiro H."/>
            <person name="Lindquist E."/>
            <person name="Kapitonov V.V."/>
            <person name="Jurka J."/>
            <person name="Genikhovich G."/>
            <person name="Grigoriev I.V."/>
            <person name="Lucas S.M."/>
            <person name="Steele R.E."/>
            <person name="Finnerty J.R."/>
            <person name="Technau U."/>
            <person name="Martindale M.Q."/>
            <person name="Rokhsar D.S."/>
        </authorList>
    </citation>
    <scope>NUCLEOTIDE SEQUENCE [LARGE SCALE GENOMIC DNA]</scope>
    <source>
        <strain evidence="4">CH2 X CH6</strain>
    </source>
</reference>
<dbReference type="Pfam" id="PF10169">
    <property type="entry name" value="LLPH"/>
    <property type="match status" value="1"/>
</dbReference>
<feature type="region of interest" description="Disordered" evidence="2">
    <location>
        <begin position="74"/>
        <end position="126"/>
    </location>
</feature>